<name>A0ABW3MQB2_9MICO</name>
<protein>
    <submittedName>
        <fullName evidence="5">GNAT family N-acetyltransferase</fullName>
        <ecNumber evidence="5">2.3.-.-</ecNumber>
    </submittedName>
</protein>
<dbReference type="EC" id="2.3.-.-" evidence="5"/>
<dbReference type="Pfam" id="PF00583">
    <property type="entry name" value="Acetyltransf_1"/>
    <property type="match status" value="1"/>
</dbReference>
<evidence type="ECO:0000313" key="6">
    <source>
        <dbReference type="Proteomes" id="UP001597046"/>
    </source>
</evidence>
<dbReference type="PANTHER" id="PTHR43877">
    <property type="entry name" value="AMINOALKYLPHOSPHONATE N-ACETYLTRANSFERASE-RELATED-RELATED"/>
    <property type="match status" value="1"/>
</dbReference>
<dbReference type="EMBL" id="JBHTKH010000001">
    <property type="protein sequence ID" value="MFD1052770.1"/>
    <property type="molecule type" value="Genomic_DNA"/>
</dbReference>
<evidence type="ECO:0000259" key="4">
    <source>
        <dbReference type="PROSITE" id="PS51186"/>
    </source>
</evidence>
<organism evidence="5 6">
    <name type="scientific">Terrabacter terrigena</name>
    <dbReference type="NCBI Taxonomy" id="574718"/>
    <lineage>
        <taxon>Bacteria</taxon>
        <taxon>Bacillati</taxon>
        <taxon>Actinomycetota</taxon>
        <taxon>Actinomycetes</taxon>
        <taxon>Micrococcales</taxon>
        <taxon>Intrasporangiaceae</taxon>
        <taxon>Terrabacter</taxon>
    </lineage>
</organism>
<dbReference type="InterPro" id="IPR050832">
    <property type="entry name" value="Bact_Acetyltransf"/>
</dbReference>
<dbReference type="RefSeq" id="WP_386049956.1">
    <property type="nucleotide sequence ID" value="NZ_JBHTKH010000001.1"/>
</dbReference>
<dbReference type="InterPro" id="IPR016181">
    <property type="entry name" value="Acyl_CoA_acyltransferase"/>
</dbReference>
<evidence type="ECO:0000256" key="3">
    <source>
        <dbReference type="SAM" id="MobiDB-lite"/>
    </source>
</evidence>
<comment type="caution">
    <text evidence="5">The sequence shown here is derived from an EMBL/GenBank/DDBJ whole genome shotgun (WGS) entry which is preliminary data.</text>
</comment>
<feature type="region of interest" description="Disordered" evidence="3">
    <location>
        <begin position="1"/>
        <end position="30"/>
    </location>
</feature>
<dbReference type="GO" id="GO:0016746">
    <property type="term" value="F:acyltransferase activity"/>
    <property type="evidence" value="ECO:0007669"/>
    <property type="project" value="UniProtKB-KW"/>
</dbReference>
<evidence type="ECO:0000256" key="1">
    <source>
        <dbReference type="ARBA" id="ARBA00022679"/>
    </source>
</evidence>
<evidence type="ECO:0000313" key="5">
    <source>
        <dbReference type="EMBL" id="MFD1052770.1"/>
    </source>
</evidence>
<keyword evidence="1 5" id="KW-0808">Transferase</keyword>
<dbReference type="PROSITE" id="PS51186">
    <property type="entry name" value="GNAT"/>
    <property type="match status" value="1"/>
</dbReference>
<evidence type="ECO:0000256" key="2">
    <source>
        <dbReference type="ARBA" id="ARBA00023315"/>
    </source>
</evidence>
<dbReference type="CDD" id="cd04301">
    <property type="entry name" value="NAT_SF"/>
    <property type="match status" value="1"/>
</dbReference>
<feature type="domain" description="N-acetyltransferase" evidence="4">
    <location>
        <begin position="32"/>
        <end position="189"/>
    </location>
</feature>
<accession>A0ABW3MQB2</accession>
<proteinExistence type="predicted"/>
<keyword evidence="6" id="KW-1185">Reference proteome</keyword>
<gene>
    <name evidence="5" type="ORF">ACFQ2V_00510</name>
</gene>
<reference evidence="6" key="1">
    <citation type="journal article" date="2019" name="Int. J. Syst. Evol. Microbiol.">
        <title>The Global Catalogue of Microorganisms (GCM) 10K type strain sequencing project: providing services to taxonomists for standard genome sequencing and annotation.</title>
        <authorList>
            <consortium name="The Broad Institute Genomics Platform"/>
            <consortium name="The Broad Institute Genome Sequencing Center for Infectious Disease"/>
            <person name="Wu L."/>
            <person name="Ma J."/>
        </authorList>
    </citation>
    <scope>NUCLEOTIDE SEQUENCE [LARGE SCALE GENOMIC DNA]</scope>
    <source>
        <strain evidence="6">CCUG 57508</strain>
    </source>
</reference>
<dbReference type="InterPro" id="IPR000182">
    <property type="entry name" value="GNAT_dom"/>
</dbReference>
<sequence>MIANREDELEGTDMGATPEQHGREAQADSDGVVVRGAVGDDLAGVVSVGHRTWRATYEPIAGPEYVAMGLAKWWTSDVVSRSIRKGHTLVAEKDGEVIGVATFGAQDDDLVLWKLYVLPGHHGQGTGSRLMAAVVARAREDGHRRITLSHLEGNEQAARFYARHGFVVTHREEGGSGLPASVWMARDLDPGHSDPDGASA</sequence>
<dbReference type="Proteomes" id="UP001597046">
    <property type="component" value="Unassembled WGS sequence"/>
</dbReference>
<keyword evidence="2 5" id="KW-0012">Acyltransferase</keyword>
<dbReference type="SUPFAM" id="SSF55729">
    <property type="entry name" value="Acyl-CoA N-acyltransferases (Nat)"/>
    <property type="match status" value="1"/>
</dbReference>
<dbReference type="Gene3D" id="3.40.630.30">
    <property type="match status" value="1"/>
</dbReference>